<name>A0A2K9NQM7_BACTC</name>
<keyword evidence="2" id="KW-1185">Reference proteome</keyword>
<evidence type="ECO:0000313" key="1">
    <source>
        <dbReference type="EMBL" id="AUN97811.1"/>
    </source>
</evidence>
<dbReference type="EMBL" id="CP025704">
    <property type="protein sequence ID" value="AUN97811.1"/>
    <property type="molecule type" value="Genomic_DNA"/>
</dbReference>
<dbReference type="KEGG" id="bsto:C0V70_06750"/>
<dbReference type="Proteomes" id="UP000235584">
    <property type="component" value="Chromosome"/>
</dbReference>
<reference evidence="1 2" key="1">
    <citation type="submission" date="2018-01" db="EMBL/GenBank/DDBJ databases">
        <title>Complete genome sequence of Bacteriovorax stolpii DSM12778.</title>
        <authorList>
            <person name="Tang B."/>
            <person name="Chang J."/>
        </authorList>
    </citation>
    <scope>NUCLEOTIDE SEQUENCE [LARGE SCALE GENOMIC DNA]</scope>
    <source>
        <strain evidence="1 2">DSM 12778</strain>
    </source>
</reference>
<protein>
    <submittedName>
        <fullName evidence="1">Uncharacterized protein</fullName>
    </submittedName>
</protein>
<accession>A0A2K9NQM7</accession>
<proteinExistence type="predicted"/>
<evidence type="ECO:0000313" key="2">
    <source>
        <dbReference type="Proteomes" id="UP000235584"/>
    </source>
</evidence>
<organism evidence="1 2">
    <name type="scientific">Bacteriovorax stolpii</name>
    <name type="common">Bdellovibrio stolpii</name>
    <dbReference type="NCBI Taxonomy" id="960"/>
    <lineage>
        <taxon>Bacteria</taxon>
        <taxon>Pseudomonadati</taxon>
        <taxon>Bdellovibrionota</taxon>
        <taxon>Bacteriovoracia</taxon>
        <taxon>Bacteriovoracales</taxon>
        <taxon>Bacteriovoracaceae</taxon>
        <taxon>Bacteriovorax</taxon>
    </lineage>
</organism>
<dbReference type="AlphaFoldDB" id="A0A2K9NQM7"/>
<dbReference type="RefSeq" id="WP_102243104.1">
    <property type="nucleotide sequence ID" value="NZ_CP025704.1"/>
</dbReference>
<sequence length="110" mass="12825">MKNTTEKDPKNIAELGRINQTDLANYNPLQEKIDYLEMRIKVLGDICTEINPYDQISDDLKMRLMDFNILDLTDPFKVTNQLLMLLEDTIDELHVLKPFDDSDLPVKEIL</sequence>
<gene>
    <name evidence="1" type="ORF">C0V70_06750</name>
</gene>